<comment type="caution">
    <text evidence="10">The sequence shown here is derived from an EMBL/GenBank/DDBJ whole genome shotgun (WGS) entry which is preliminary data.</text>
</comment>
<dbReference type="RefSeq" id="WP_146410320.1">
    <property type="nucleotide sequence ID" value="NZ_SJPZ01000001.1"/>
</dbReference>
<dbReference type="GO" id="GO:0016139">
    <property type="term" value="P:glycoside catabolic process"/>
    <property type="evidence" value="ECO:0007669"/>
    <property type="project" value="TreeGrafter"/>
</dbReference>
<dbReference type="PIRSF" id="PIRSF001092">
    <property type="entry name" value="Alpha-L-fucosidase"/>
    <property type="match status" value="1"/>
</dbReference>
<dbReference type="Pfam" id="PF01120">
    <property type="entry name" value="Alpha_L_fucos"/>
    <property type="match status" value="1"/>
</dbReference>
<evidence type="ECO:0000259" key="9">
    <source>
        <dbReference type="Pfam" id="PF16757"/>
    </source>
</evidence>
<evidence type="ECO:0000256" key="2">
    <source>
        <dbReference type="ARBA" id="ARBA00007951"/>
    </source>
</evidence>
<feature type="domain" description="Alpha-L-fucosidase C-terminal" evidence="9">
    <location>
        <begin position="418"/>
        <end position="494"/>
    </location>
</feature>
<accession>A0A5C6FNI2</accession>
<dbReference type="InterPro" id="IPR057739">
    <property type="entry name" value="Glyco_hydro_29_N"/>
</dbReference>
<evidence type="ECO:0000256" key="3">
    <source>
        <dbReference type="ARBA" id="ARBA00012662"/>
    </source>
</evidence>
<dbReference type="AlphaFoldDB" id="A0A5C6FNI2"/>
<feature type="domain" description="Glycoside hydrolase family 29 N-terminal" evidence="8">
    <location>
        <begin position="20"/>
        <end position="388"/>
    </location>
</feature>
<dbReference type="PANTHER" id="PTHR10030:SF37">
    <property type="entry name" value="ALPHA-L-FUCOSIDASE-RELATED"/>
    <property type="match status" value="1"/>
</dbReference>
<sequence precursor="true">MIRNLFLFCCVFSLGILADSAAAQEIEPNWESLSEHYEVPEWFVDGKIGVWFHWGISSAADENRPNDGSHYGRRMYSPPPEGMADEEMGMSETLTKWHIERYGPLEEFGYEDLIPLFKAENWDPDSIVKFVKENGAKFIMPVACHHDNFDMYDSSHPWNAVNMGPRRDTLKEWKAAARKHGLKFGVSTHLYWSPRFFANARKYQTPGAAEWALFNMDYDAQGYATQDSWNQHWYDRCWEIIEKYDPDMFNNDSPYPKIDGGNGLGIQLFTNYLNRDRRQNGGKQTVVLSFKDAKVDRSAFTYNLERGGAGEIKPEPWIWATDLSGGWFYRATAVNRMSVPVMVGNSVDAISKNGVVMLNIALKGDGTIPESQAEYLTAFGDFLKINGQGIYGTRPWKVFGEGPLKIKDGRQGENRREFSQQDIRFTTKDGNLYAFVLARPTKDVLIKTLASDGLLDRSITEVRMLGSDEVIRWKRSTDGLTIRLPNEIPDSMVVGFALSLN</sequence>
<dbReference type="OrthoDB" id="9760597at2"/>
<evidence type="ECO:0000259" key="8">
    <source>
        <dbReference type="Pfam" id="PF01120"/>
    </source>
</evidence>
<dbReference type="SUPFAM" id="SSF51445">
    <property type="entry name" value="(Trans)glycosidases"/>
    <property type="match status" value="1"/>
</dbReference>
<dbReference type="Proteomes" id="UP000316476">
    <property type="component" value="Unassembled WGS sequence"/>
</dbReference>
<dbReference type="InterPro" id="IPR017853">
    <property type="entry name" value="GH"/>
</dbReference>
<evidence type="ECO:0000256" key="6">
    <source>
        <dbReference type="ARBA" id="ARBA00023295"/>
    </source>
</evidence>
<dbReference type="InterPro" id="IPR013780">
    <property type="entry name" value="Glyco_hydro_b"/>
</dbReference>
<keyword evidence="5" id="KW-0378">Hydrolase</keyword>
<evidence type="ECO:0000256" key="5">
    <source>
        <dbReference type="ARBA" id="ARBA00022801"/>
    </source>
</evidence>
<keyword evidence="6" id="KW-0326">Glycosidase</keyword>
<comment type="similarity">
    <text evidence="2">Belongs to the glycosyl hydrolase 29 family.</text>
</comment>
<keyword evidence="4 7" id="KW-0732">Signal</keyword>
<dbReference type="PANTHER" id="PTHR10030">
    <property type="entry name" value="ALPHA-L-FUCOSIDASE"/>
    <property type="match status" value="1"/>
</dbReference>
<comment type="function">
    <text evidence="1">Alpha-L-fucosidase is responsible for hydrolyzing the alpha-1,6-linked fucose joined to the reducing-end N-acetylglucosamine of the carbohydrate moieties of glycoproteins.</text>
</comment>
<evidence type="ECO:0000313" key="10">
    <source>
        <dbReference type="EMBL" id="TWU64682.1"/>
    </source>
</evidence>
<dbReference type="Gene3D" id="3.20.20.80">
    <property type="entry name" value="Glycosidases"/>
    <property type="match status" value="1"/>
</dbReference>
<dbReference type="GO" id="GO:0005764">
    <property type="term" value="C:lysosome"/>
    <property type="evidence" value="ECO:0007669"/>
    <property type="project" value="TreeGrafter"/>
</dbReference>
<dbReference type="PRINTS" id="PR00741">
    <property type="entry name" value="GLHYDRLASE29"/>
</dbReference>
<feature type="chain" id="PRO_5022803128" description="alpha-L-fucosidase" evidence="7">
    <location>
        <begin position="24"/>
        <end position="501"/>
    </location>
</feature>
<evidence type="ECO:0000256" key="7">
    <source>
        <dbReference type="SAM" id="SignalP"/>
    </source>
</evidence>
<evidence type="ECO:0000256" key="4">
    <source>
        <dbReference type="ARBA" id="ARBA00022729"/>
    </source>
</evidence>
<dbReference type="EC" id="3.2.1.51" evidence="3"/>
<organism evidence="10 11">
    <name type="scientific">Crateriforma conspicua</name>
    <dbReference type="NCBI Taxonomy" id="2527996"/>
    <lineage>
        <taxon>Bacteria</taxon>
        <taxon>Pseudomonadati</taxon>
        <taxon>Planctomycetota</taxon>
        <taxon>Planctomycetia</taxon>
        <taxon>Planctomycetales</taxon>
        <taxon>Planctomycetaceae</taxon>
        <taxon>Crateriforma</taxon>
    </lineage>
</organism>
<feature type="signal peptide" evidence="7">
    <location>
        <begin position="1"/>
        <end position="23"/>
    </location>
</feature>
<dbReference type="InterPro" id="IPR031919">
    <property type="entry name" value="Fucosidase_C"/>
</dbReference>
<dbReference type="GO" id="GO:0006004">
    <property type="term" value="P:fucose metabolic process"/>
    <property type="evidence" value="ECO:0007669"/>
    <property type="project" value="InterPro"/>
</dbReference>
<name>A0A5C6FNI2_9PLAN</name>
<dbReference type="Pfam" id="PF16757">
    <property type="entry name" value="Fucosidase_C"/>
    <property type="match status" value="1"/>
</dbReference>
<dbReference type="InterPro" id="IPR000933">
    <property type="entry name" value="Glyco_hydro_29"/>
</dbReference>
<dbReference type="EMBL" id="SJPZ01000001">
    <property type="protein sequence ID" value="TWU64682.1"/>
    <property type="molecule type" value="Genomic_DNA"/>
</dbReference>
<reference evidence="10 11" key="1">
    <citation type="submission" date="2019-02" db="EMBL/GenBank/DDBJ databases">
        <title>Deep-cultivation of Planctomycetes and their phenomic and genomic characterization uncovers novel biology.</title>
        <authorList>
            <person name="Wiegand S."/>
            <person name="Jogler M."/>
            <person name="Boedeker C."/>
            <person name="Pinto D."/>
            <person name="Vollmers J."/>
            <person name="Rivas-Marin E."/>
            <person name="Kohn T."/>
            <person name="Peeters S.H."/>
            <person name="Heuer A."/>
            <person name="Rast P."/>
            <person name="Oberbeckmann S."/>
            <person name="Bunk B."/>
            <person name="Jeske O."/>
            <person name="Meyerdierks A."/>
            <person name="Storesund J.E."/>
            <person name="Kallscheuer N."/>
            <person name="Luecker S."/>
            <person name="Lage O.M."/>
            <person name="Pohl T."/>
            <person name="Merkel B.J."/>
            <person name="Hornburger P."/>
            <person name="Mueller R.-W."/>
            <person name="Bruemmer F."/>
            <person name="Labrenz M."/>
            <person name="Spormann A.M."/>
            <person name="Op Den Camp H."/>
            <person name="Overmann J."/>
            <person name="Amann R."/>
            <person name="Jetten M.S.M."/>
            <person name="Mascher T."/>
            <person name="Medema M.H."/>
            <person name="Devos D.P."/>
            <person name="Kaster A.-K."/>
            <person name="Ovreas L."/>
            <person name="Rohde M."/>
            <person name="Galperin M.Y."/>
            <person name="Jogler C."/>
        </authorList>
    </citation>
    <scope>NUCLEOTIDE SEQUENCE [LARGE SCALE GENOMIC DNA]</scope>
    <source>
        <strain evidence="10 11">V7</strain>
    </source>
</reference>
<dbReference type="GO" id="GO:0004560">
    <property type="term" value="F:alpha-L-fucosidase activity"/>
    <property type="evidence" value="ECO:0007669"/>
    <property type="project" value="InterPro"/>
</dbReference>
<evidence type="ECO:0000256" key="1">
    <source>
        <dbReference type="ARBA" id="ARBA00004071"/>
    </source>
</evidence>
<dbReference type="SMART" id="SM00812">
    <property type="entry name" value="Alpha_L_fucos"/>
    <property type="match status" value="1"/>
</dbReference>
<protein>
    <recommendedName>
        <fullName evidence="3">alpha-L-fucosidase</fullName>
        <ecNumber evidence="3">3.2.1.51</ecNumber>
    </recommendedName>
</protein>
<evidence type="ECO:0000313" key="11">
    <source>
        <dbReference type="Proteomes" id="UP000316476"/>
    </source>
</evidence>
<dbReference type="InterPro" id="IPR016286">
    <property type="entry name" value="FUC_metazoa-typ"/>
</dbReference>
<gene>
    <name evidence="10" type="ORF">V7x_02260</name>
</gene>
<proteinExistence type="inferred from homology"/>
<dbReference type="Gene3D" id="2.60.40.1180">
    <property type="entry name" value="Golgi alpha-mannosidase II"/>
    <property type="match status" value="1"/>
</dbReference>